<dbReference type="EMBL" id="CAWUOM010000146">
    <property type="protein sequence ID" value="CAK7273844.1"/>
    <property type="molecule type" value="Genomic_DNA"/>
</dbReference>
<feature type="region of interest" description="Disordered" evidence="3">
    <location>
        <begin position="108"/>
        <end position="189"/>
    </location>
</feature>
<evidence type="ECO:0000313" key="6">
    <source>
        <dbReference type="Proteomes" id="UP001642501"/>
    </source>
</evidence>
<dbReference type="PANTHER" id="PTHR40621:SF6">
    <property type="entry name" value="AP-1-LIKE TRANSCRIPTION FACTOR YAP1-RELATED"/>
    <property type="match status" value="1"/>
</dbReference>
<accession>A0ABP0E051</accession>
<proteinExistence type="predicted"/>
<dbReference type="PANTHER" id="PTHR40621">
    <property type="entry name" value="TRANSCRIPTION FACTOR KAPC-RELATED"/>
    <property type="match status" value="1"/>
</dbReference>
<dbReference type="CDD" id="cd14688">
    <property type="entry name" value="bZIP_YAP"/>
    <property type="match status" value="1"/>
</dbReference>
<keyword evidence="2" id="KW-0539">Nucleus</keyword>
<evidence type="ECO:0000259" key="4">
    <source>
        <dbReference type="PROSITE" id="PS50217"/>
    </source>
</evidence>
<evidence type="ECO:0000256" key="1">
    <source>
        <dbReference type="ARBA" id="ARBA00004123"/>
    </source>
</evidence>
<dbReference type="SUPFAM" id="SSF57959">
    <property type="entry name" value="Leucine zipper domain"/>
    <property type="match status" value="1"/>
</dbReference>
<comment type="caution">
    <text evidence="5">The sequence shown here is derived from an EMBL/GenBank/DDBJ whole genome shotgun (WGS) entry which is preliminary data.</text>
</comment>
<dbReference type="PROSITE" id="PS50217">
    <property type="entry name" value="BZIP"/>
    <property type="match status" value="1"/>
</dbReference>
<feature type="compositionally biased region" description="Polar residues" evidence="3">
    <location>
        <begin position="159"/>
        <end position="172"/>
    </location>
</feature>
<reference evidence="5 6" key="1">
    <citation type="submission" date="2024-01" db="EMBL/GenBank/DDBJ databases">
        <authorList>
            <person name="Allen C."/>
            <person name="Tagirdzhanova G."/>
        </authorList>
    </citation>
    <scope>NUCLEOTIDE SEQUENCE [LARGE SCALE GENOMIC DNA]</scope>
    <source>
        <strain evidence="5 6">CBS 573.63</strain>
    </source>
</reference>
<dbReference type="InterPro" id="IPR046347">
    <property type="entry name" value="bZIP_sf"/>
</dbReference>
<protein>
    <recommendedName>
        <fullName evidence="4">BZIP domain-containing protein</fullName>
    </recommendedName>
</protein>
<comment type="subcellular location">
    <subcellularLocation>
        <location evidence="1">Nucleus</location>
    </subcellularLocation>
</comment>
<dbReference type="Gene3D" id="1.20.5.170">
    <property type="match status" value="1"/>
</dbReference>
<sequence length="202" mass="21907">MSSAKPPFQDDGHNSLGIVKGVSKARVTKDGNPPRRRGPKPESQPALTRRQELNRQAQRTHRERKELYIKALEDEVLRLKEIYSNIAQDKERLADENRQLKRLISSNGMQCAGNSLPDDTDSIPSAGNPASAAESYSAAPSSHTSVATPLPIGIANGQHAPSFSNGAGQQHLHNLAAGHPSSNHKDFDGLDYEQAGIDFVLT</sequence>
<feature type="compositionally biased region" description="Low complexity" evidence="3">
    <location>
        <begin position="130"/>
        <end position="142"/>
    </location>
</feature>
<evidence type="ECO:0000256" key="3">
    <source>
        <dbReference type="SAM" id="MobiDB-lite"/>
    </source>
</evidence>
<dbReference type="InterPro" id="IPR050936">
    <property type="entry name" value="AP-1-like"/>
</dbReference>
<evidence type="ECO:0000313" key="5">
    <source>
        <dbReference type="EMBL" id="CAK7273844.1"/>
    </source>
</evidence>
<evidence type="ECO:0000256" key="2">
    <source>
        <dbReference type="ARBA" id="ARBA00023242"/>
    </source>
</evidence>
<keyword evidence="6" id="KW-1185">Reference proteome</keyword>
<gene>
    <name evidence="5" type="ORF">SEPCBS57363_005857</name>
</gene>
<dbReference type="Proteomes" id="UP001642501">
    <property type="component" value="Unassembled WGS sequence"/>
</dbReference>
<feature type="region of interest" description="Disordered" evidence="3">
    <location>
        <begin position="1"/>
        <end position="65"/>
    </location>
</feature>
<name>A0ABP0E051_9PEZI</name>
<dbReference type="InterPro" id="IPR004827">
    <property type="entry name" value="bZIP"/>
</dbReference>
<organism evidence="5 6">
    <name type="scientific">Sporothrix epigloea</name>
    <dbReference type="NCBI Taxonomy" id="1892477"/>
    <lineage>
        <taxon>Eukaryota</taxon>
        <taxon>Fungi</taxon>
        <taxon>Dikarya</taxon>
        <taxon>Ascomycota</taxon>
        <taxon>Pezizomycotina</taxon>
        <taxon>Sordariomycetes</taxon>
        <taxon>Sordariomycetidae</taxon>
        <taxon>Ophiostomatales</taxon>
        <taxon>Ophiostomataceae</taxon>
        <taxon>Sporothrix</taxon>
    </lineage>
</organism>
<feature type="domain" description="BZIP" evidence="4">
    <location>
        <begin position="49"/>
        <end position="107"/>
    </location>
</feature>